<comment type="similarity">
    <text evidence="1">Belongs to the bacterial solute-binding protein 3 family.</text>
</comment>
<dbReference type="SUPFAM" id="SSF53850">
    <property type="entry name" value="Periplasmic binding protein-like II"/>
    <property type="match status" value="1"/>
</dbReference>
<evidence type="ECO:0000313" key="5">
    <source>
        <dbReference type="Proteomes" id="UP001595476"/>
    </source>
</evidence>
<evidence type="ECO:0000256" key="2">
    <source>
        <dbReference type="ARBA" id="ARBA00022729"/>
    </source>
</evidence>
<dbReference type="Gene3D" id="3.40.190.10">
    <property type="entry name" value="Periplasmic binding protein-like II"/>
    <property type="match status" value="2"/>
</dbReference>
<gene>
    <name evidence="4" type="ORF">ACFOEK_10290</name>
</gene>
<evidence type="ECO:0000313" key="4">
    <source>
        <dbReference type="EMBL" id="MFC3151414.1"/>
    </source>
</evidence>
<dbReference type="InterPro" id="IPR001638">
    <property type="entry name" value="Solute-binding_3/MltF_N"/>
</dbReference>
<comment type="caution">
    <text evidence="4">The sequence shown here is derived from an EMBL/GenBank/DDBJ whole genome shotgun (WGS) entry which is preliminary data.</text>
</comment>
<dbReference type="PANTHER" id="PTHR35936">
    <property type="entry name" value="MEMBRANE-BOUND LYTIC MUREIN TRANSGLYCOSYLASE F"/>
    <property type="match status" value="1"/>
</dbReference>
<sequence length="244" mass="28193">MSVSQARTLEIGTLDYPPYIHYSEDRTNVEGAATDIVRAVFKEMNQPVTIRIYPWARALTYLEEGKIDAVYTAYKTEERQEFAIFSKEVLFLQEVAFFKRKGSVIPFEGDLHEVIDHGIITISKVSYGSKFDDLQQQGLFTNLHSVATAEQCLGMLLTRRVDLWINNRLGALYVASKHHKLDTIEEVRPLVQQVPSYIMFSKKNGLTKIRDQFDEQLKQLRADGRYNHLLKSYLQRTNLQPDDD</sequence>
<dbReference type="Proteomes" id="UP001595476">
    <property type="component" value="Unassembled WGS sequence"/>
</dbReference>
<dbReference type="Pfam" id="PF00497">
    <property type="entry name" value="SBP_bac_3"/>
    <property type="match status" value="1"/>
</dbReference>
<organism evidence="4 5">
    <name type="scientific">Litoribrevibacter euphylliae</name>
    <dbReference type="NCBI Taxonomy" id="1834034"/>
    <lineage>
        <taxon>Bacteria</taxon>
        <taxon>Pseudomonadati</taxon>
        <taxon>Pseudomonadota</taxon>
        <taxon>Gammaproteobacteria</taxon>
        <taxon>Oceanospirillales</taxon>
        <taxon>Oceanospirillaceae</taxon>
        <taxon>Litoribrevibacter</taxon>
    </lineage>
</organism>
<proteinExistence type="inferred from homology"/>
<dbReference type="PANTHER" id="PTHR35936:SF25">
    <property type="entry name" value="ABC TRANSPORTER SUBSTRATE-BINDING PROTEIN"/>
    <property type="match status" value="1"/>
</dbReference>
<keyword evidence="2" id="KW-0732">Signal</keyword>
<reference evidence="5" key="1">
    <citation type="journal article" date="2019" name="Int. J. Syst. Evol. Microbiol.">
        <title>The Global Catalogue of Microorganisms (GCM) 10K type strain sequencing project: providing services to taxonomists for standard genome sequencing and annotation.</title>
        <authorList>
            <consortium name="The Broad Institute Genomics Platform"/>
            <consortium name="The Broad Institute Genome Sequencing Center for Infectious Disease"/>
            <person name="Wu L."/>
            <person name="Ma J."/>
        </authorList>
    </citation>
    <scope>NUCLEOTIDE SEQUENCE [LARGE SCALE GENOMIC DNA]</scope>
    <source>
        <strain evidence="5">KCTC 52438</strain>
    </source>
</reference>
<keyword evidence="5" id="KW-1185">Reference proteome</keyword>
<dbReference type="SMART" id="SM00062">
    <property type="entry name" value="PBPb"/>
    <property type="match status" value="1"/>
</dbReference>
<evidence type="ECO:0000259" key="3">
    <source>
        <dbReference type="SMART" id="SM00062"/>
    </source>
</evidence>
<dbReference type="RefSeq" id="WP_386720126.1">
    <property type="nucleotide sequence ID" value="NZ_JBHRSZ010000004.1"/>
</dbReference>
<name>A0ABV7HBW8_9GAMM</name>
<dbReference type="EMBL" id="JBHRSZ010000004">
    <property type="protein sequence ID" value="MFC3151414.1"/>
    <property type="molecule type" value="Genomic_DNA"/>
</dbReference>
<feature type="domain" description="Solute-binding protein family 3/N-terminal" evidence="3">
    <location>
        <begin position="8"/>
        <end position="237"/>
    </location>
</feature>
<accession>A0ABV7HBW8</accession>
<evidence type="ECO:0000256" key="1">
    <source>
        <dbReference type="ARBA" id="ARBA00010333"/>
    </source>
</evidence>
<protein>
    <submittedName>
        <fullName evidence="4">Substrate-binding periplasmic protein</fullName>
    </submittedName>
</protein>